<evidence type="ECO:0000313" key="4">
    <source>
        <dbReference type="Proteomes" id="UP000218238"/>
    </source>
</evidence>
<feature type="transmembrane region" description="Helical" evidence="2">
    <location>
        <begin position="36"/>
        <end position="57"/>
    </location>
</feature>
<dbReference type="Proteomes" id="UP000218238">
    <property type="component" value="Unassembled WGS sequence"/>
</dbReference>
<evidence type="ECO:0000256" key="2">
    <source>
        <dbReference type="SAM" id="Phobius"/>
    </source>
</evidence>
<dbReference type="EMBL" id="NTFS01000072">
    <property type="protein sequence ID" value="PAX57189.1"/>
    <property type="molecule type" value="Genomic_DNA"/>
</dbReference>
<protein>
    <submittedName>
        <fullName evidence="3">Uncharacterized protein</fullName>
    </submittedName>
</protein>
<proteinExistence type="predicted"/>
<evidence type="ECO:0000313" key="3">
    <source>
        <dbReference type="EMBL" id="PAX57189.1"/>
    </source>
</evidence>
<keyword evidence="2" id="KW-0812">Transmembrane</keyword>
<comment type="caution">
    <text evidence="3">The sequence shown here is derived from an EMBL/GenBank/DDBJ whole genome shotgun (WGS) entry which is preliminary data.</text>
</comment>
<accession>A0A2A2TKX3</accession>
<evidence type="ECO:0000256" key="1">
    <source>
        <dbReference type="SAM" id="MobiDB-lite"/>
    </source>
</evidence>
<feature type="region of interest" description="Disordered" evidence="1">
    <location>
        <begin position="102"/>
        <end position="136"/>
    </location>
</feature>
<dbReference type="RefSeq" id="WP_095721400.1">
    <property type="nucleotide sequence ID" value="NZ_NTFS01000072.1"/>
</dbReference>
<sequence>MAILAIAEKTTLIVAILLVAWSALSFRYAIANGGSIFPASMTTLIFFSIAIAVISIFHFSPLHLIWLLFLSFVIGFVAIMFPLGQQVAIGFLALLAMTGSQDTTQDEDDGEKKESNPIPFDKPKSGIKLPKSRGFG</sequence>
<organism evidence="3 4">
    <name type="scientific">Brunnivagina elsteri CCALA 953</name>
    <dbReference type="NCBI Taxonomy" id="987040"/>
    <lineage>
        <taxon>Bacteria</taxon>
        <taxon>Bacillati</taxon>
        <taxon>Cyanobacteriota</taxon>
        <taxon>Cyanophyceae</taxon>
        <taxon>Nostocales</taxon>
        <taxon>Calotrichaceae</taxon>
        <taxon>Brunnivagina</taxon>
    </lineage>
</organism>
<reference evidence="3 4" key="1">
    <citation type="submission" date="2017-08" db="EMBL/GenBank/DDBJ databases">
        <title>Draft genome sequence of filamentous cyanobacterium Calothrix elsteri CCALA 953.</title>
        <authorList>
            <person name="Gagunashvili A.N."/>
            <person name="Elster J."/>
            <person name="Andresson O.S."/>
        </authorList>
    </citation>
    <scope>NUCLEOTIDE SEQUENCE [LARGE SCALE GENOMIC DNA]</scope>
    <source>
        <strain evidence="3 4">CCALA 953</strain>
    </source>
</reference>
<feature type="transmembrane region" description="Helical" evidence="2">
    <location>
        <begin position="12"/>
        <end position="30"/>
    </location>
</feature>
<dbReference type="AlphaFoldDB" id="A0A2A2TKX3"/>
<name>A0A2A2TKX3_9CYAN</name>
<feature type="transmembrane region" description="Helical" evidence="2">
    <location>
        <begin position="64"/>
        <end position="84"/>
    </location>
</feature>
<keyword evidence="2" id="KW-0472">Membrane</keyword>
<keyword evidence="2" id="KW-1133">Transmembrane helix</keyword>
<gene>
    <name evidence="3" type="ORF">CK510_09105</name>
</gene>
<keyword evidence="4" id="KW-1185">Reference proteome</keyword>